<dbReference type="EMBL" id="KB097495">
    <property type="protein sequence ID" value="ESN96474.1"/>
    <property type="molecule type" value="Genomic_DNA"/>
</dbReference>
<dbReference type="InParanoid" id="T1EU64"/>
<reference evidence="1 3" key="2">
    <citation type="journal article" date="2013" name="Nature">
        <title>Insights into bilaterian evolution from three spiralian genomes.</title>
        <authorList>
            <person name="Simakov O."/>
            <person name="Marletaz F."/>
            <person name="Cho S.J."/>
            <person name="Edsinger-Gonzales E."/>
            <person name="Havlak P."/>
            <person name="Hellsten U."/>
            <person name="Kuo D.H."/>
            <person name="Larsson T."/>
            <person name="Lv J."/>
            <person name="Arendt D."/>
            <person name="Savage R."/>
            <person name="Osoegawa K."/>
            <person name="de Jong P."/>
            <person name="Grimwood J."/>
            <person name="Chapman J.A."/>
            <person name="Shapiro H."/>
            <person name="Aerts A."/>
            <person name="Otillar R.P."/>
            <person name="Terry A.Y."/>
            <person name="Boore J.L."/>
            <person name="Grigoriev I.V."/>
            <person name="Lindberg D.R."/>
            <person name="Seaver E.C."/>
            <person name="Weisblat D.A."/>
            <person name="Putnam N.H."/>
            <person name="Rokhsar D.S."/>
        </authorList>
    </citation>
    <scope>NUCLEOTIDE SEQUENCE</scope>
</reference>
<evidence type="ECO:0000313" key="3">
    <source>
        <dbReference type="Proteomes" id="UP000015101"/>
    </source>
</evidence>
<organism evidence="2 3">
    <name type="scientific">Helobdella robusta</name>
    <name type="common">Californian leech</name>
    <dbReference type="NCBI Taxonomy" id="6412"/>
    <lineage>
        <taxon>Eukaryota</taxon>
        <taxon>Metazoa</taxon>
        <taxon>Spiralia</taxon>
        <taxon>Lophotrochozoa</taxon>
        <taxon>Annelida</taxon>
        <taxon>Clitellata</taxon>
        <taxon>Hirudinea</taxon>
        <taxon>Rhynchobdellida</taxon>
        <taxon>Glossiphoniidae</taxon>
        <taxon>Helobdella</taxon>
    </lineage>
</organism>
<dbReference type="AlphaFoldDB" id="T1EU64"/>
<name>T1EU64_HELRO</name>
<dbReference type="Proteomes" id="UP000015101">
    <property type="component" value="Unassembled WGS sequence"/>
</dbReference>
<reference evidence="3" key="1">
    <citation type="submission" date="2012-12" db="EMBL/GenBank/DDBJ databases">
        <authorList>
            <person name="Hellsten U."/>
            <person name="Grimwood J."/>
            <person name="Chapman J.A."/>
            <person name="Shapiro H."/>
            <person name="Aerts A."/>
            <person name="Otillar R.P."/>
            <person name="Terry A.Y."/>
            <person name="Boore J.L."/>
            <person name="Simakov O."/>
            <person name="Marletaz F."/>
            <person name="Cho S.-J."/>
            <person name="Edsinger-Gonzales E."/>
            <person name="Havlak P."/>
            <person name="Kuo D.-H."/>
            <person name="Larsson T."/>
            <person name="Lv J."/>
            <person name="Arendt D."/>
            <person name="Savage R."/>
            <person name="Osoegawa K."/>
            <person name="de Jong P."/>
            <person name="Lindberg D.R."/>
            <person name="Seaver E.C."/>
            <person name="Weisblat D.A."/>
            <person name="Putnam N.H."/>
            <person name="Grigoriev I.V."/>
            <person name="Rokhsar D.S."/>
        </authorList>
    </citation>
    <scope>NUCLEOTIDE SEQUENCE</scope>
</reference>
<dbReference type="HOGENOM" id="CLU_1847317_0_0_1"/>
<dbReference type="KEGG" id="hro:HELRODRAFT_163541"/>
<dbReference type="EMBL" id="AMQM01001393">
    <property type="status" value="NOT_ANNOTATED_CDS"/>
    <property type="molecule type" value="Genomic_DNA"/>
</dbReference>
<evidence type="ECO:0000313" key="2">
    <source>
        <dbReference type="EnsemblMetazoa" id="HelroP163541"/>
    </source>
</evidence>
<dbReference type="GeneID" id="20200114"/>
<dbReference type="CTD" id="20200114"/>
<proteinExistence type="predicted"/>
<reference evidence="2" key="3">
    <citation type="submission" date="2015-06" db="UniProtKB">
        <authorList>
            <consortium name="EnsemblMetazoa"/>
        </authorList>
    </citation>
    <scope>IDENTIFICATION</scope>
</reference>
<dbReference type="EnsemblMetazoa" id="HelroT163541">
    <property type="protein sequence ID" value="HelroP163541"/>
    <property type="gene ID" value="HelroG163541"/>
</dbReference>
<gene>
    <name evidence="2" type="primary">20200114</name>
    <name evidence="1" type="ORF">HELRODRAFT_163541</name>
</gene>
<sequence length="139" mass="16329">MNNLNGGRGCRRRLFFDDDVGGERKNPRPVIPDPNNHVNRNIFWSHSSNHHDINNNLPLNKLQQNIDMFTSTPKSDQSTRRFGFVDEYYKSFDPLVNKRVVEKDLFSETIIRGSLKCYFLTKNSYMVKIGNKNKHQNNR</sequence>
<keyword evidence="3" id="KW-1185">Reference proteome</keyword>
<protein>
    <submittedName>
        <fullName evidence="1 2">Uncharacterized protein</fullName>
    </submittedName>
</protein>
<dbReference type="RefSeq" id="XP_009025630.1">
    <property type="nucleotide sequence ID" value="XM_009027382.1"/>
</dbReference>
<accession>T1EU64</accession>
<evidence type="ECO:0000313" key="1">
    <source>
        <dbReference type="EMBL" id="ESN96474.1"/>
    </source>
</evidence>